<keyword evidence="2" id="KW-0646">Protease inhibitor</keyword>
<protein>
    <recommendedName>
        <fullName evidence="5">Cystatin domain-containing protein</fullName>
    </recommendedName>
</protein>
<proteinExistence type="inferred from homology"/>
<reference evidence="6" key="1">
    <citation type="submission" date="2015-11" db="EMBL/GenBank/DDBJ databases">
        <title>De novo transcriptome assembly of four potential Pierce s Disease insect vectors from Arizona vineyards.</title>
        <authorList>
            <person name="Tassone E.E."/>
        </authorList>
    </citation>
    <scope>NUCLEOTIDE SEQUENCE</scope>
</reference>
<dbReference type="SUPFAM" id="SSF54403">
    <property type="entry name" value="Cystatin/monellin"/>
    <property type="match status" value="2"/>
</dbReference>
<feature type="domain" description="Cystatin" evidence="5">
    <location>
        <begin position="136"/>
        <end position="241"/>
    </location>
</feature>
<dbReference type="CDD" id="cd00042">
    <property type="entry name" value="CY"/>
    <property type="match status" value="2"/>
</dbReference>
<accession>A0A1B6LT23</accession>
<name>A0A1B6LT23_9HEMI</name>
<dbReference type="GO" id="GO:0031982">
    <property type="term" value="C:vesicle"/>
    <property type="evidence" value="ECO:0007669"/>
    <property type="project" value="TreeGrafter"/>
</dbReference>
<feature type="domain" description="Cystatin" evidence="5">
    <location>
        <begin position="22"/>
        <end position="128"/>
    </location>
</feature>
<dbReference type="PANTHER" id="PTHR46186">
    <property type="entry name" value="CYSTATIN"/>
    <property type="match status" value="1"/>
</dbReference>
<evidence type="ECO:0000313" key="6">
    <source>
        <dbReference type="EMBL" id="JAT26836.1"/>
    </source>
</evidence>
<dbReference type="AlphaFoldDB" id="A0A1B6LT23"/>
<feature type="signal peptide" evidence="4">
    <location>
        <begin position="1"/>
        <end position="20"/>
    </location>
</feature>
<dbReference type="Pfam" id="PF00031">
    <property type="entry name" value="Cystatin"/>
    <property type="match status" value="2"/>
</dbReference>
<gene>
    <name evidence="6" type="ORF">g.15313</name>
</gene>
<comment type="similarity">
    <text evidence="1">Belongs to the cystatin family.</text>
</comment>
<dbReference type="GO" id="GO:0005737">
    <property type="term" value="C:cytoplasm"/>
    <property type="evidence" value="ECO:0007669"/>
    <property type="project" value="TreeGrafter"/>
</dbReference>
<dbReference type="InterPro" id="IPR000010">
    <property type="entry name" value="Cystatin_dom"/>
</dbReference>
<evidence type="ECO:0000259" key="5">
    <source>
        <dbReference type="SMART" id="SM00043"/>
    </source>
</evidence>
<dbReference type="PANTHER" id="PTHR46186:SF2">
    <property type="entry name" value="CYSTATIN"/>
    <property type="match status" value="1"/>
</dbReference>
<feature type="chain" id="PRO_5018636589" description="Cystatin domain-containing protein" evidence="4">
    <location>
        <begin position="21"/>
        <end position="250"/>
    </location>
</feature>
<keyword evidence="4" id="KW-0732">Signal</keyword>
<organism evidence="6">
    <name type="scientific">Graphocephala atropunctata</name>
    <dbReference type="NCBI Taxonomy" id="36148"/>
    <lineage>
        <taxon>Eukaryota</taxon>
        <taxon>Metazoa</taxon>
        <taxon>Ecdysozoa</taxon>
        <taxon>Arthropoda</taxon>
        <taxon>Hexapoda</taxon>
        <taxon>Insecta</taxon>
        <taxon>Pterygota</taxon>
        <taxon>Neoptera</taxon>
        <taxon>Paraneoptera</taxon>
        <taxon>Hemiptera</taxon>
        <taxon>Auchenorrhyncha</taxon>
        <taxon>Membracoidea</taxon>
        <taxon>Cicadellidae</taxon>
        <taxon>Cicadellinae</taxon>
        <taxon>Cicadellini</taxon>
        <taxon>Graphocephala</taxon>
    </lineage>
</organism>
<keyword evidence="3" id="KW-0789">Thiol protease inhibitor</keyword>
<evidence type="ECO:0000256" key="1">
    <source>
        <dbReference type="ARBA" id="ARBA00009403"/>
    </source>
</evidence>
<dbReference type="GO" id="GO:0004869">
    <property type="term" value="F:cysteine-type endopeptidase inhibitor activity"/>
    <property type="evidence" value="ECO:0007669"/>
    <property type="project" value="UniProtKB-KW"/>
</dbReference>
<sequence>MNKAVLLFCPIIFFVTGTVSDVIPGGWVDADPQYPRIQEVAAYAVKAGDENSHCDLVHALFRVSKAQTQVVAGINYLLKIYIVRTNCTKGEETKPCAPLPESQVKTCEAKVYEHFLGDQRDLIKYECSPAICFSGSLQGGLNIADSEDPKVQDRAKYATSELDKLSNSTFNSKLLRVEDAMTQAVSGFSYDLTLKIAETHCLKSHMLPGCDVPPYNRVQHCSVVVLDRPGNIQNLLKHSCRDASPPSSSA</sequence>
<evidence type="ECO:0000256" key="2">
    <source>
        <dbReference type="ARBA" id="ARBA00022690"/>
    </source>
</evidence>
<dbReference type="Gene3D" id="3.10.450.10">
    <property type="match status" value="2"/>
</dbReference>
<dbReference type="SMART" id="SM00043">
    <property type="entry name" value="CY"/>
    <property type="match status" value="2"/>
</dbReference>
<dbReference type="EMBL" id="GEBQ01013141">
    <property type="protein sequence ID" value="JAT26836.1"/>
    <property type="molecule type" value="Transcribed_RNA"/>
</dbReference>
<evidence type="ECO:0000256" key="3">
    <source>
        <dbReference type="ARBA" id="ARBA00022704"/>
    </source>
</evidence>
<dbReference type="InterPro" id="IPR046350">
    <property type="entry name" value="Cystatin_sf"/>
</dbReference>
<dbReference type="GO" id="GO:0005615">
    <property type="term" value="C:extracellular space"/>
    <property type="evidence" value="ECO:0007669"/>
    <property type="project" value="TreeGrafter"/>
</dbReference>
<evidence type="ECO:0000256" key="4">
    <source>
        <dbReference type="SAM" id="SignalP"/>
    </source>
</evidence>